<evidence type="ECO:0000256" key="6">
    <source>
        <dbReference type="ARBA" id="ARBA00023082"/>
    </source>
</evidence>
<dbReference type="Gene3D" id="1.10.10.60">
    <property type="entry name" value="Homeodomain-like"/>
    <property type="match status" value="1"/>
</dbReference>
<gene>
    <name evidence="13" type="primary">rpoN</name>
    <name evidence="13" type="ORF">DEF21_04550</name>
    <name evidence="14" type="ORF">DHR80_07530</name>
</gene>
<evidence type="ECO:0000313" key="13">
    <source>
        <dbReference type="EMBL" id="HBU97163.1"/>
    </source>
</evidence>
<evidence type="ECO:0000256" key="10">
    <source>
        <dbReference type="SAM" id="MobiDB-lite"/>
    </source>
</evidence>
<dbReference type="STRING" id="168935.AUP42_14950"/>
<feature type="compositionally biased region" description="Gly residues" evidence="10">
    <location>
        <begin position="139"/>
        <end position="152"/>
    </location>
</feature>
<proteinExistence type="inferred from homology"/>
<dbReference type="InterPro" id="IPR007046">
    <property type="entry name" value="RNA_pol_sigma_54_core-bd"/>
</dbReference>
<name>A0A358HPR1_9PROT</name>
<feature type="compositionally biased region" description="Basic and acidic residues" evidence="10">
    <location>
        <begin position="73"/>
        <end position="88"/>
    </location>
</feature>
<dbReference type="GO" id="GO:0003677">
    <property type="term" value="F:DNA binding"/>
    <property type="evidence" value="ECO:0007669"/>
    <property type="project" value="UniProtKB-KW"/>
</dbReference>
<dbReference type="Pfam" id="PF00309">
    <property type="entry name" value="Sigma54_AID"/>
    <property type="match status" value="1"/>
</dbReference>
<keyword evidence="2 9" id="KW-0240">DNA-directed RNA polymerase</keyword>
<dbReference type="GO" id="GO:0006352">
    <property type="term" value="P:DNA-templated transcription initiation"/>
    <property type="evidence" value="ECO:0007669"/>
    <property type="project" value="InterPro"/>
</dbReference>
<dbReference type="NCBIfam" id="TIGR02395">
    <property type="entry name" value="rpoN_sigma"/>
    <property type="match status" value="1"/>
</dbReference>
<evidence type="ECO:0000256" key="5">
    <source>
        <dbReference type="ARBA" id="ARBA00023015"/>
    </source>
</evidence>
<evidence type="ECO:0000313" key="14">
    <source>
        <dbReference type="EMBL" id="HCW67052.1"/>
    </source>
</evidence>
<evidence type="ECO:0000256" key="9">
    <source>
        <dbReference type="PIRNR" id="PIRNR000774"/>
    </source>
</evidence>
<dbReference type="Gene3D" id="1.10.10.1330">
    <property type="entry name" value="RNA polymerase sigma-54 factor, core-binding domain"/>
    <property type="match status" value="1"/>
</dbReference>
<dbReference type="GO" id="GO:0000428">
    <property type="term" value="C:DNA-directed RNA polymerase complex"/>
    <property type="evidence" value="ECO:0007669"/>
    <property type="project" value="UniProtKB-KW"/>
</dbReference>
<evidence type="ECO:0000256" key="8">
    <source>
        <dbReference type="ARBA" id="ARBA00023163"/>
    </source>
</evidence>
<keyword evidence="3 9" id="KW-0808">Transferase</keyword>
<dbReference type="PROSITE" id="PS00718">
    <property type="entry name" value="SIGMA54_2"/>
    <property type="match status" value="1"/>
</dbReference>
<keyword evidence="4 9" id="KW-0548">Nucleotidyltransferase</keyword>
<keyword evidence="8 9" id="KW-0804">Transcription</keyword>
<dbReference type="GO" id="GO:0001216">
    <property type="term" value="F:DNA-binding transcription activator activity"/>
    <property type="evidence" value="ECO:0007669"/>
    <property type="project" value="InterPro"/>
</dbReference>
<dbReference type="Pfam" id="PF04963">
    <property type="entry name" value="Sigma54_CBD"/>
    <property type="match status" value="1"/>
</dbReference>
<evidence type="ECO:0000259" key="11">
    <source>
        <dbReference type="Pfam" id="PF04552"/>
    </source>
</evidence>
<evidence type="ECO:0000256" key="3">
    <source>
        <dbReference type="ARBA" id="ARBA00022679"/>
    </source>
</evidence>
<dbReference type="PRINTS" id="PR00045">
    <property type="entry name" value="SIGMA54FCT"/>
</dbReference>
<protein>
    <recommendedName>
        <fullName evidence="9">RNA polymerase sigma-54 factor</fullName>
    </recommendedName>
</protein>
<dbReference type="Proteomes" id="UP000264753">
    <property type="component" value="Unassembled WGS sequence"/>
</dbReference>
<dbReference type="PROSITE" id="PS50044">
    <property type="entry name" value="SIGMA54_3"/>
    <property type="match status" value="1"/>
</dbReference>
<evidence type="ECO:0000256" key="7">
    <source>
        <dbReference type="ARBA" id="ARBA00023125"/>
    </source>
</evidence>
<keyword evidence="6 9" id="KW-0731">Sigma factor</keyword>
<evidence type="ECO:0000313" key="16">
    <source>
        <dbReference type="Proteomes" id="UP000264753"/>
    </source>
</evidence>
<keyword evidence="7 9" id="KW-0238">DNA-binding</keyword>
<dbReference type="EMBL" id="DOOG01000038">
    <property type="protein sequence ID" value="HBU97163.1"/>
    <property type="molecule type" value="Genomic_DNA"/>
</dbReference>
<accession>A0A358HPR1</accession>
<keyword evidence="5 9" id="KW-0805">Transcription regulation</keyword>
<dbReference type="InterPro" id="IPR038709">
    <property type="entry name" value="RpoN_core-bd_sf"/>
</dbReference>
<comment type="function">
    <text evidence="9">Sigma factors are initiation factors that promote the attachment of RNA polymerase to specific initiation sites and are then released.</text>
</comment>
<feature type="domain" description="RNA polymerase sigma factor 54 DNA-binding" evidence="11">
    <location>
        <begin position="361"/>
        <end position="519"/>
    </location>
</feature>
<dbReference type="PANTHER" id="PTHR32248:SF4">
    <property type="entry name" value="RNA POLYMERASE SIGMA-54 FACTOR"/>
    <property type="match status" value="1"/>
</dbReference>
<comment type="similarity">
    <text evidence="1 9">Belongs to the sigma-54 factor family.</text>
</comment>
<evidence type="ECO:0000313" key="15">
    <source>
        <dbReference type="Proteomes" id="UP000264179"/>
    </source>
</evidence>
<sequence>MALKARLDLRQSQSLVMTPQLQQAIKLLQFNNIELSNFIDSELLENPLLERADPGQTYAESGDSAVGNGDDGIDQRTSDNFTDRDDQFGTDRLTASETMGAGDSPLDVASDALYDGEGEISQNGAPVSGSHDYSAPYSGGAGGGSGSGGGSGDELPSLEQTLADEATLRQSLDDQLNIAFADARSRMIGSYLIDMLDDNGYLSGELDEVSSSLECDLSDVKHVLSVMQGFDPVGIFARGLAECLELQLRDLNRFDPAMAALLANLELLAKREFDRLRRICGVDADDLHDMIAEIKTLDPRPGRTADGEVATPVIPDVLMRAAGNGNWHLELNTDALPRVLVNEEYVAEIGSGLRDREERGFMSEKLQTANWLVKALHQRATTIMKVSTEIVRQQDGFFSHGVSHLRPLILRDIAEAIGMHESTVSRVTNGKFMSTPRGMFELKYFFTTAISSSVGGDSYSSESVRHRIKSLIDMEDPKKILSDDKLVELLQKEGIDIARRTVAKYREAMRIASSVQRRREKKSRAS</sequence>
<feature type="region of interest" description="Disordered" evidence="10">
    <location>
        <begin position="117"/>
        <end position="156"/>
    </location>
</feature>
<dbReference type="GO" id="GO:0016779">
    <property type="term" value="F:nucleotidyltransferase activity"/>
    <property type="evidence" value="ECO:0007669"/>
    <property type="project" value="UniProtKB-KW"/>
</dbReference>
<dbReference type="PROSITE" id="PS00717">
    <property type="entry name" value="SIGMA54_1"/>
    <property type="match status" value="1"/>
</dbReference>
<feature type="region of interest" description="Disordered" evidence="10">
    <location>
        <begin position="54"/>
        <end position="88"/>
    </location>
</feature>
<dbReference type="Proteomes" id="UP000264179">
    <property type="component" value="Unassembled WGS sequence"/>
</dbReference>
<dbReference type="GO" id="GO:0016987">
    <property type="term" value="F:sigma factor activity"/>
    <property type="evidence" value="ECO:0007669"/>
    <property type="project" value="UniProtKB-KW"/>
</dbReference>
<dbReference type="Pfam" id="PF04552">
    <property type="entry name" value="Sigma54_DBD"/>
    <property type="match status" value="1"/>
</dbReference>
<evidence type="ECO:0000256" key="1">
    <source>
        <dbReference type="ARBA" id="ARBA00008798"/>
    </source>
</evidence>
<evidence type="ECO:0000256" key="4">
    <source>
        <dbReference type="ARBA" id="ARBA00022695"/>
    </source>
</evidence>
<feature type="domain" description="RNA polymerase sigma factor 54 core-binding" evidence="12">
    <location>
        <begin position="158"/>
        <end position="345"/>
    </location>
</feature>
<dbReference type="InterPro" id="IPR007634">
    <property type="entry name" value="RNA_pol_sigma_54_DNA-bd"/>
</dbReference>
<dbReference type="NCBIfam" id="NF004596">
    <property type="entry name" value="PRK05932.1-3"/>
    <property type="match status" value="1"/>
</dbReference>
<reference evidence="15 16" key="1">
    <citation type="journal article" date="2018" name="Nat. Biotechnol.">
        <title>A standardized bacterial taxonomy based on genome phylogeny substantially revises the tree of life.</title>
        <authorList>
            <person name="Parks D.H."/>
            <person name="Chuvochina M."/>
            <person name="Waite D.W."/>
            <person name="Rinke C."/>
            <person name="Skarshewski A."/>
            <person name="Chaumeil P.A."/>
            <person name="Hugenholtz P."/>
        </authorList>
    </citation>
    <scope>NUCLEOTIDE SEQUENCE [LARGE SCALE GENOMIC DNA]</scope>
    <source>
        <strain evidence="13">UBA8707</strain>
        <strain evidence="14">UBA9881</strain>
    </source>
</reference>
<dbReference type="PANTHER" id="PTHR32248">
    <property type="entry name" value="RNA POLYMERASE SIGMA-54 FACTOR"/>
    <property type="match status" value="1"/>
</dbReference>
<dbReference type="PIRSF" id="PIRSF000774">
    <property type="entry name" value="RpoN"/>
    <property type="match status" value="1"/>
</dbReference>
<dbReference type="EMBL" id="DPOP01000068">
    <property type="protein sequence ID" value="HCW67052.1"/>
    <property type="molecule type" value="Genomic_DNA"/>
</dbReference>
<comment type="caution">
    <text evidence="13">The sequence shown here is derived from an EMBL/GenBank/DDBJ whole genome shotgun (WGS) entry which is preliminary data.</text>
</comment>
<dbReference type="InterPro" id="IPR000394">
    <property type="entry name" value="RNA_pol_sigma_54"/>
</dbReference>
<dbReference type="NCBIfam" id="NF009118">
    <property type="entry name" value="PRK12469.1"/>
    <property type="match status" value="1"/>
</dbReference>
<dbReference type="AlphaFoldDB" id="A0A358HPR1"/>
<organism evidence="13 16">
    <name type="scientific">Thalassospira lucentensis</name>
    <dbReference type="NCBI Taxonomy" id="168935"/>
    <lineage>
        <taxon>Bacteria</taxon>
        <taxon>Pseudomonadati</taxon>
        <taxon>Pseudomonadota</taxon>
        <taxon>Alphaproteobacteria</taxon>
        <taxon>Rhodospirillales</taxon>
        <taxon>Thalassospiraceae</taxon>
        <taxon>Thalassospira</taxon>
    </lineage>
</organism>
<evidence type="ECO:0000259" key="12">
    <source>
        <dbReference type="Pfam" id="PF04963"/>
    </source>
</evidence>
<dbReference type="RefSeq" id="WP_276651710.1">
    <property type="nucleotide sequence ID" value="NZ_DOOG01000038.1"/>
</dbReference>
<evidence type="ECO:0000256" key="2">
    <source>
        <dbReference type="ARBA" id="ARBA00022478"/>
    </source>
</evidence>